<evidence type="ECO:0000313" key="1">
    <source>
        <dbReference type="EMBL" id="CAE0361041.1"/>
    </source>
</evidence>
<dbReference type="AlphaFoldDB" id="A0A7S3JRG5"/>
<dbReference type="EMBL" id="HBIJ01002594">
    <property type="protein sequence ID" value="CAE0361041.1"/>
    <property type="molecule type" value="Transcribed_RNA"/>
</dbReference>
<accession>A0A7S3JRG5</accession>
<name>A0A7S3JRG5_9STRA</name>
<organism evidence="1">
    <name type="scientific">Aureoumbra lagunensis</name>
    <dbReference type="NCBI Taxonomy" id="44058"/>
    <lineage>
        <taxon>Eukaryota</taxon>
        <taxon>Sar</taxon>
        <taxon>Stramenopiles</taxon>
        <taxon>Ochrophyta</taxon>
        <taxon>Pelagophyceae</taxon>
        <taxon>Pelagomonadales</taxon>
        <taxon>Aureoumbra</taxon>
    </lineage>
</organism>
<proteinExistence type="predicted"/>
<reference evidence="1" key="1">
    <citation type="submission" date="2021-01" db="EMBL/GenBank/DDBJ databases">
        <authorList>
            <person name="Corre E."/>
            <person name="Pelletier E."/>
            <person name="Niang G."/>
            <person name="Scheremetjew M."/>
            <person name="Finn R."/>
            <person name="Kale V."/>
            <person name="Holt S."/>
            <person name="Cochrane G."/>
            <person name="Meng A."/>
            <person name="Brown T."/>
            <person name="Cohen L."/>
        </authorList>
    </citation>
    <scope>NUCLEOTIDE SEQUENCE</scope>
    <source>
        <strain evidence="1">CCMP1510</strain>
    </source>
</reference>
<gene>
    <name evidence="1" type="ORF">ALAG00032_LOCUS1773</name>
</gene>
<dbReference type="Gene3D" id="3.90.320.10">
    <property type="match status" value="1"/>
</dbReference>
<protein>
    <recommendedName>
        <fullName evidence="2">YqaJ viral recombinase domain-containing protein</fullName>
    </recommendedName>
</protein>
<evidence type="ECO:0008006" key="2">
    <source>
        <dbReference type="Google" id="ProtNLM"/>
    </source>
</evidence>
<dbReference type="InterPro" id="IPR011604">
    <property type="entry name" value="PDDEXK-like_dom_sf"/>
</dbReference>
<sequence length="233" mass="25411">MCAAEAPSLTALASEWKDTSKTVDAAHACSQLLEKAAAASSSLMKPLNLSLGASPDAFVVYPDGTVEVLEIKSVSPYVKSKHPGRMAVKDRGPHLNIGPWIIPQVMLEIFCAGPLCTGAKLCSVSATKGAAFFTIPRDDRYIKDMLFWLSFALYNDLDHYIVENEKNKANYISFLRRTCQVANSAQGPTMVNNLQRSRHSRAFFHDSPASSPGIATIGVSGDDRFGRRLSVDW</sequence>